<feature type="transmembrane region" description="Helical" evidence="6">
    <location>
        <begin position="138"/>
        <end position="160"/>
    </location>
</feature>
<dbReference type="RefSeq" id="WP_261607330.1">
    <property type="nucleotide sequence ID" value="NZ_JAODOR010000011.1"/>
</dbReference>
<dbReference type="PANTHER" id="PTHR30250">
    <property type="entry name" value="PST FAMILY PREDICTED COLANIC ACID TRANSPORTER"/>
    <property type="match status" value="1"/>
</dbReference>
<dbReference type="Proteomes" id="UP001300496">
    <property type="component" value="Unassembled WGS sequence"/>
</dbReference>
<feature type="transmembrane region" description="Helical" evidence="6">
    <location>
        <begin position="12"/>
        <end position="36"/>
    </location>
</feature>
<comment type="subcellular location">
    <subcellularLocation>
        <location evidence="1">Cell membrane</location>
        <topology evidence="1">Multi-pass membrane protein</topology>
    </subcellularLocation>
</comment>
<keyword evidence="2" id="KW-1003">Cell membrane</keyword>
<reference evidence="7 8" key="1">
    <citation type="journal article" date="2024" name="Int. J. Syst. Evol. Microbiol.">
        <title>Microbacterium memoriense sp. nov., a member of the Actinomycetota from marine beach sediment of the north coast of Portugal.</title>
        <authorList>
            <person name="Santos J.D.N.D."/>
            <person name="Klimek D."/>
            <person name="Calusinska M."/>
            <person name="Lobo-da-Cunha A."/>
            <person name="Catita J."/>
            <person name="Goncalves H."/>
            <person name="Gonzalez I."/>
            <person name="Lage O.M."/>
        </authorList>
    </citation>
    <scope>NUCLEOTIDE SEQUENCE [LARGE SCALE GENOMIC DNA]</scope>
    <source>
        <strain evidence="7 8">PMIC_1C1B</strain>
    </source>
</reference>
<gene>
    <name evidence="7" type="ORF">N4R40_10535</name>
</gene>
<dbReference type="EMBL" id="JAODOR010000011">
    <property type="protein sequence ID" value="MCT9002801.1"/>
    <property type="molecule type" value="Genomic_DNA"/>
</dbReference>
<dbReference type="InterPro" id="IPR050833">
    <property type="entry name" value="Poly_Biosynth_Transport"/>
</dbReference>
<evidence type="ECO:0000256" key="4">
    <source>
        <dbReference type="ARBA" id="ARBA00022989"/>
    </source>
</evidence>
<name>A0ABT2PEB9_9MICO</name>
<evidence type="ECO:0000256" key="6">
    <source>
        <dbReference type="SAM" id="Phobius"/>
    </source>
</evidence>
<dbReference type="PANTHER" id="PTHR30250:SF26">
    <property type="entry name" value="PSMA PROTEIN"/>
    <property type="match status" value="1"/>
</dbReference>
<evidence type="ECO:0000256" key="1">
    <source>
        <dbReference type="ARBA" id="ARBA00004651"/>
    </source>
</evidence>
<feature type="transmembrane region" description="Helical" evidence="6">
    <location>
        <begin position="375"/>
        <end position="398"/>
    </location>
</feature>
<organism evidence="7 8">
    <name type="scientific">Microbacterium memoriense</name>
    <dbReference type="NCBI Taxonomy" id="2978350"/>
    <lineage>
        <taxon>Bacteria</taxon>
        <taxon>Bacillati</taxon>
        <taxon>Actinomycetota</taxon>
        <taxon>Actinomycetes</taxon>
        <taxon>Micrococcales</taxon>
        <taxon>Microbacteriaceae</taxon>
        <taxon>Microbacterium</taxon>
    </lineage>
</organism>
<evidence type="ECO:0000256" key="3">
    <source>
        <dbReference type="ARBA" id="ARBA00022692"/>
    </source>
</evidence>
<feature type="transmembrane region" description="Helical" evidence="6">
    <location>
        <begin position="282"/>
        <end position="305"/>
    </location>
</feature>
<feature type="transmembrane region" description="Helical" evidence="6">
    <location>
        <begin position="109"/>
        <end position="126"/>
    </location>
</feature>
<feature type="transmembrane region" description="Helical" evidence="6">
    <location>
        <begin position="317"/>
        <end position="341"/>
    </location>
</feature>
<evidence type="ECO:0000256" key="5">
    <source>
        <dbReference type="ARBA" id="ARBA00023136"/>
    </source>
</evidence>
<evidence type="ECO:0000313" key="7">
    <source>
        <dbReference type="EMBL" id="MCT9002801.1"/>
    </source>
</evidence>
<feature type="transmembrane region" description="Helical" evidence="6">
    <location>
        <begin position="81"/>
        <end position="103"/>
    </location>
</feature>
<keyword evidence="4 6" id="KW-1133">Transmembrane helix</keyword>
<comment type="caution">
    <text evidence="7">The sequence shown here is derived from an EMBL/GenBank/DDBJ whole genome shotgun (WGS) entry which is preliminary data.</text>
</comment>
<keyword evidence="8" id="KW-1185">Reference proteome</keyword>
<evidence type="ECO:0000256" key="2">
    <source>
        <dbReference type="ARBA" id="ARBA00022475"/>
    </source>
</evidence>
<feature type="transmembrane region" description="Helical" evidence="6">
    <location>
        <begin position="348"/>
        <end position="369"/>
    </location>
</feature>
<accession>A0ABT2PEB9</accession>
<keyword evidence="5 6" id="KW-0472">Membrane</keyword>
<proteinExistence type="predicted"/>
<sequence>MERRDSATVDSVYSLVGVLAQGLARFAYTAIVARLLGASALADVNLALAVAILLSLLWPTAAGNAAAAFARGDDVRFERSLLRGVLISLIPLAAVGAAVAGLVGGGAEAAVQTAMSTVAWSAYIFGRGVFIGGGRFRTAAVWDVVTGIGAIGALFGFIALGWTSWILIPLIVGYLVFATVALATRNRAHASLSAGDGSRVRLTHFIVWNSLALIATNGLMQGSMVVASAFDTPARAGQFAAALSLATPVSMVAQAVTQAMLPRFGRWSSLPETERLARVRRSTIVLGVLMAGGSLLVALVVPWVLPLVYGVAFTPAVPLAQGLMVAVFAFSMSVFFAAYLATVGRARLSTGLTGIGSAVGVATMLVVAGTETGSVGAVVGAGAGMVVSLVLLGWAVLIGPRRDGPRPRLGAVHG</sequence>
<feature type="transmembrane region" description="Helical" evidence="6">
    <location>
        <begin position="205"/>
        <end position="227"/>
    </location>
</feature>
<protein>
    <submittedName>
        <fullName evidence="7">Lipopolysaccharide biosynthesis protein</fullName>
    </submittedName>
</protein>
<feature type="transmembrane region" description="Helical" evidence="6">
    <location>
        <begin position="166"/>
        <end position="184"/>
    </location>
</feature>
<feature type="transmembrane region" description="Helical" evidence="6">
    <location>
        <begin position="239"/>
        <end position="261"/>
    </location>
</feature>
<evidence type="ECO:0000313" key="8">
    <source>
        <dbReference type="Proteomes" id="UP001300496"/>
    </source>
</evidence>
<keyword evidence="3 6" id="KW-0812">Transmembrane</keyword>
<feature type="transmembrane region" description="Helical" evidence="6">
    <location>
        <begin position="48"/>
        <end position="69"/>
    </location>
</feature>